<dbReference type="EMBL" id="PUHP01000807">
    <property type="protein sequence ID" value="TQN67926.1"/>
    <property type="molecule type" value="Genomic_DNA"/>
</dbReference>
<evidence type="ECO:0000313" key="3">
    <source>
        <dbReference type="Proteomes" id="UP000326340"/>
    </source>
</evidence>
<organism evidence="2 3">
    <name type="scientific">Colletotrichum shisoi</name>
    <dbReference type="NCBI Taxonomy" id="2078593"/>
    <lineage>
        <taxon>Eukaryota</taxon>
        <taxon>Fungi</taxon>
        <taxon>Dikarya</taxon>
        <taxon>Ascomycota</taxon>
        <taxon>Pezizomycotina</taxon>
        <taxon>Sordariomycetes</taxon>
        <taxon>Hypocreomycetidae</taxon>
        <taxon>Glomerellales</taxon>
        <taxon>Glomerellaceae</taxon>
        <taxon>Colletotrichum</taxon>
        <taxon>Colletotrichum destructivum species complex</taxon>
    </lineage>
</organism>
<reference evidence="2 3" key="1">
    <citation type="journal article" date="2019" name="Sci. Rep.">
        <title>Colletotrichum shisoi sp. nov., an anthracnose pathogen of Perilla frutescens in Japan: molecular phylogenetic, morphological and genomic evidence.</title>
        <authorList>
            <person name="Gan P."/>
            <person name="Tsushima A."/>
            <person name="Hiroyama R."/>
            <person name="Narusaka M."/>
            <person name="Takano Y."/>
            <person name="Narusaka Y."/>
            <person name="Kawaradani M."/>
            <person name="Damm U."/>
            <person name="Shirasu K."/>
        </authorList>
    </citation>
    <scope>NUCLEOTIDE SEQUENCE [LARGE SCALE GENOMIC DNA]</scope>
    <source>
        <strain evidence="2 3">PG-2018a</strain>
    </source>
</reference>
<proteinExistence type="predicted"/>
<evidence type="ECO:0000313" key="2">
    <source>
        <dbReference type="EMBL" id="TQN67926.1"/>
    </source>
</evidence>
<keyword evidence="3" id="KW-1185">Reference proteome</keyword>
<dbReference type="AlphaFoldDB" id="A0A5Q4BMH7"/>
<evidence type="ECO:0000256" key="1">
    <source>
        <dbReference type="SAM" id="MobiDB-lite"/>
    </source>
</evidence>
<feature type="region of interest" description="Disordered" evidence="1">
    <location>
        <begin position="89"/>
        <end position="109"/>
    </location>
</feature>
<protein>
    <submittedName>
        <fullName evidence="2">Uncharacterized protein</fullName>
    </submittedName>
</protein>
<name>A0A5Q4BMH7_9PEZI</name>
<comment type="caution">
    <text evidence="2">The sequence shown here is derived from an EMBL/GenBank/DDBJ whole genome shotgun (WGS) entry which is preliminary data.</text>
</comment>
<gene>
    <name evidence="2" type="ORF">CSHISOI_06140</name>
</gene>
<feature type="compositionally biased region" description="Polar residues" evidence="1">
    <location>
        <begin position="13"/>
        <end position="29"/>
    </location>
</feature>
<dbReference type="OrthoDB" id="4844772at2759"/>
<accession>A0A5Q4BMH7</accession>
<feature type="region of interest" description="Disordered" evidence="1">
    <location>
        <begin position="13"/>
        <end position="32"/>
    </location>
</feature>
<sequence length="189" mass="20972">MISISKIISSFRTGRPVSTQHGADPNTEQAPMPVRMPALVDPRPEVERIAEAIDLRIGGAPVPFDVLRVKEKDGCKIVHIYAYTPAAAADDDDDDDGLNDTENEIDDAGPSAEINIYLATEKWWKDVTGEIMYVADGNSEDGGKFISALFYLADLDDEVADDDDDDDDDEEKDYVKIYHEFQPEEMDPS</sequence>
<feature type="compositionally biased region" description="Acidic residues" evidence="1">
    <location>
        <begin position="89"/>
        <end position="107"/>
    </location>
</feature>
<dbReference type="Proteomes" id="UP000326340">
    <property type="component" value="Unassembled WGS sequence"/>
</dbReference>